<feature type="domain" description="MARVEL" evidence="10">
    <location>
        <begin position="1"/>
        <end position="131"/>
    </location>
</feature>
<organism evidence="11 12">
    <name type="scientific">Bos indicus x Bos taurus</name>
    <name type="common">Hybrid cattle</name>
    <dbReference type="NCBI Taxonomy" id="30522"/>
    <lineage>
        <taxon>Eukaryota</taxon>
        <taxon>Metazoa</taxon>
        <taxon>Chordata</taxon>
        <taxon>Craniata</taxon>
        <taxon>Vertebrata</taxon>
        <taxon>Euteleostomi</taxon>
        <taxon>Mammalia</taxon>
        <taxon>Eutheria</taxon>
        <taxon>Laurasiatheria</taxon>
        <taxon>Artiodactyla</taxon>
        <taxon>Ruminantia</taxon>
        <taxon>Pecora</taxon>
        <taxon>Bovidae</taxon>
        <taxon>Bovinae</taxon>
        <taxon>Bos</taxon>
    </lineage>
</organism>
<evidence type="ECO:0000256" key="6">
    <source>
        <dbReference type="ARBA" id="ARBA00034721"/>
    </source>
</evidence>
<feature type="transmembrane region" description="Helical" evidence="8">
    <location>
        <begin position="68"/>
        <end position="91"/>
    </location>
</feature>
<feature type="transmembrane region" description="Helical" evidence="8">
    <location>
        <begin position="214"/>
        <end position="231"/>
    </location>
</feature>
<keyword evidence="2 7" id="KW-0812">Transmembrane</keyword>
<evidence type="ECO:0000256" key="9">
    <source>
        <dbReference type="SAM" id="SignalP"/>
    </source>
</evidence>
<dbReference type="Ensembl" id="ENSBIXT00000043742.1">
    <property type="protein sequence ID" value="ENSBIXP00000008689.1"/>
    <property type="gene ID" value="ENSBIXG00000014464.1"/>
</dbReference>
<feature type="transmembrane region" description="Helical" evidence="8">
    <location>
        <begin position="137"/>
        <end position="160"/>
    </location>
</feature>
<dbReference type="PROSITE" id="PS51225">
    <property type="entry name" value="MARVEL"/>
    <property type="match status" value="2"/>
</dbReference>
<evidence type="ECO:0000256" key="7">
    <source>
        <dbReference type="PROSITE-ProRule" id="PRU00581"/>
    </source>
</evidence>
<evidence type="ECO:0000259" key="10">
    <source>
        <dbReference type="PROSITE" id="PS51225"/>
    </source>
</evidence>
<feature type="transmembrane region" description="Helical" evidence="8">
    <location>
        <begin position="264"/>
        <end position="284"/>
    </location>
</feature>
<dbReference type="GO" id="GO:0005911">
    <property type="term" value="C:cell-cell junction"/>
    <property type="evidence" value="ECO:0007669"/>
    <property type="project" value="TreeGrafter"/>
</dbReference>
<comment type="similarity">
    <text evidence="6">Belongs to the MAL family.</text>
</comment>
<keyword evidence="12" id="KW-1185">Reference proteome</keyword>
<reference evidence="11" key="2">
    <citation type="submission" date="2025-08" db="UniProtKB">
        <authorList>
            <consortium name="Ensembl"/>
        </authorList>
    </citation>
    <scope>IDENTIFICATION</scope>
</reference>
<evidence type="ECO:0000256" key="3">
    <source>
        <dbReference type="ARBA" id="ARBA00022737"/>
    </source>
</evidence>
<dbReference type="PANTHER" id="PTHR17068:SF3">
    <property type="entry name" value="MYELOID-ASSOCIATED DIFFERENTIATION MARKER"/>
    <property type="match status" value="1"/>
</dbReference>
<evidence type="ECO:0000313" key="11">
    <source>
        <dbReference type="Ensembl" id="ENSBIXP00000008689.1"/>
    </source>
</evidence>
<protein>
    <recommendedName>
        <fullName evidence="10">MARVEL domain-containing protein</fullName>
    </recommendedName>
</protein>
<evidence type="ECO:0000256" key="8">
    <source>
        <dbReference type="SAM" id="Phobius"/>
    </source>
</evidence>
<dbReference type="AlphaFoldDB" id="A0A4W2CQU2"/>
<feature type="chain" id="PRO_5021503434" description="MARVEL domain-containing protein" evidence="9">
    <location>
        <begin position="17"/>
        <end position="315"/>
    </location>
</feature>
<evidence type="ECO:0000256" key="4">
    <source>
        <dbReference type="ARBA" id="ARBA00022989"/>
    </source>
</evidence>
<dbReference type="Pfam" id="PF01284">
    <property type="entry name" value="MARVEL"/>
    <property type="match status" value="1"/>
</dbReference>
<proteinExistence type="inferred from homology"/>
<accession>A0A4W2CQU2</accession>
<reference evidence="11" key="3">
    <citation type="submission" date="2025-09" db="UniProtKB">
        <authorList>
            <consortium name="Ensembl"/>
        </authorList>
    </citation>
    <scope>IDENTIFICATION</scope>
</reference>
<keyword evidence="5 7" id="KW-0472">Membrane</keyword>
<keyword evidence="4 8" id="KW-1133">Transmembrane helix</keyword>
<name>A0A4W2CQU2_BOBOX</name>
<dbReference type="PANTHER" id="PTHR17068">
    <property type="entry name" value="MYELOID-ASSOCIATED DIFFERENTIATION MARKER MYADM FAMILY MEMBER"/>
    <property type="match status" value="1"/>
</dbReference>
<evidence type="ECO:0000256" key="1">
    <source>
        <dbReference type="ARBA" id="ARBA00004141"/>
    </source>
</evidence>
<evidence type="ECO:0000256" key="2">
    <source>
        <dbReference type="ARBA" id="ARBA00022692"/>
    </source>
</evidence>
<feature type="signal peptide" evidence="9">
    <location>
        <begin position="1"/>
        <end position="16"/>
    </location>
</feature>
<keyword evidence="3" id="KW-0677">Repeat</keyword>
<dbReference type="Proteomes" id="UP000314981">
    <property type="component" value="Chromosome 21"/>
</dbReference>
<evidence type="ECO:0000256" key="5">
    <source>
        <dbReference type="ARBA" id="ARBA00023136"/>
    </source>
</evidence>
<keyword evidence="9" id="KW-0732">Signal</keyword>
<dbReference type="OMA" id="LISNCIC"/>
<comment type="subcellular location">
    <subcellularLocation>
        <location evidence="1">Membrane</location>
        <topology evidence="1">Multi-pass membrane protein</topology>
    </subcellularLocation>
</comment>
<dbReference type="InterPro" id="IPR047123">
    <property type="entry name" value="MYADM-like"/>
</dbReference>
<feature type="transmembrane region" description="Helical" evidence="8">
    <location>
        <begin position="103"/>
        <end position="125"/>
    </location>
</feature>
<dbReference type="GO" id="GO:0005886">
    <property type="term" value="C:plasma membrane"/>
    <property type="evidence" value="ECO:0007669"/>
    <property type="project" value="TreeGrafter"/>
</dbReference>
<feature type="domain" description="MARVEL" evidence="10">
    <location>
        <begin position="138"/>
        <end position="289"/>
    </location>
</feature>
<reference evidence="11 12" key="1">
    <citation type="submission" date="2018-11" db="EMBL/GenBank/DDBJ databases">
        <title>Haplotype-resolved cattle genomes.</title>
        <authorList>
            <person name="Low W.Y."/>
            <person name="Tearle R."/>
            <person name="Bickhart D.M."/>
            <person name="Rosen B.D."/>
            <person name="Koren S."/>
            <person name="Rhie A."/>
            <person name="Hiendleder S."/>
            <person name="Phillippy A.M."/>
            <person name="Smith T.P.L."/>
            <person name="Williams J.L."/>
        </authorList>
    </citation>
    <scope>NUCLEOTIDE SEQUENCE [LARGE SCALE GENOMIC DNA]</scope>
</reference>
<dbReference type="InterPro" id="IPR008253">
    <property type="entry name" value="Marvel"/>
</dbReference>
<sequence>MGYFLRTLQLLSTCVAISLVGSLDSWTVPTSTWSFVILCFCFVVTFIILIIESLALHYCFPFSWGDFLLCHACYLALFCLLVSIIYPATYVQFLFYTPSWDHAIAATAGLLSCIMCVLYAIDMAYMWKRYKLKNIPCYVHTLPGLLKILESAVACVIFVFISNTSLYLHQPALEWCVAVYSICFVQVVVAMLLKLRGWEKRLPLRLPTFHRVGTWFSFLLYVIAMVLWPLYQFNEKLGGQPHWYRDMSCVDELTNYGCVWDQQLAVAILTAINLVIYMADLVYWTRQVSVGLRTSPVYFIPSTKQRWSSQNSIYC</sequence>
<feature type="transmembrane region" description="Helical" evidence="8">
    <location>
        <begin position="172"/>
        <end position="193"/>
    </location>
</feature>
<evidence type="ECO:0000313" key="12">
    <source>
        <dbReference type="Proteomes" id="UP000314981"/>
    </source>
</evidence>
<feature type="transmembrane region" description="Helical" evidence="8">
    <location>
        <begin position="32"/>
        <end position="56"/>
    </location>
</feature>